<organism evidence="2 3">
    <name type="scientific">Paenibacillus antri</name>
    <dbReference type="NCBI Taxonomy" id="2582848"/>
    <lineage>
        <taxon>Bacteria</taxon>
        <taxon>Bacillati</taxon>
        <taxon>Bacillota</taxon>
        <taxon>Bacilli</taxon>
        <taxon>Bacillales</taxon>
        <taxon>Paenibacillaceae</taxon>
        <taxon>Paenibacillus</taxon>
    </lineage>
</organism>
<keyword evidence="1" id="KW-1133">Transmembrane helix</keyword>
<feature type="transmembrane region" description="Helical" evidence="1">
    <location>
        <begin position="135"/>
        <end position="155"/>
    </location>
</feature>
<keyword evidence="1" id="KW-0812">Transmembrane</keyword>
<proteinExistence type="predicted"/>
<keyword evidence="3" id="KW-1185">Reference proteome</keyword>
<dbReference type="OrthoDB" id="2620723at2"/>
<keyword evidence="1" id="KW-0472">Membrane</keyword>
<dbReference type="Proteomes" id="UP000309676">
    <property type="component" value="Unassembled WGS sequence"/>
</dbReference>
<gene>
    <name evidence="2" type="ORF">FE782_07220</name>
</gene>
<evidence type="ECO:0000313" key="3">
    <source>
        <dbReference type="Proteomes" id="UP000309676"/>
    </source>
</evidence>
<protein>
    <recommendedName>
        <fullName evidence="4">DUF4386 domain-containing protein</fullName>
    </recommendedName>
</protein>
<evidence type="ECO:0008006" key="4">
    <source>
        <dbReference type="Google" id="ProtNLM"/>
    </source>
</evidence>
<sequence length="220" mass="23541">MIHVPVSFLRLSGGLLAAGGMTLFIVQLVHLDDKPSGLMELNYFVEVAAGAHAALALATPPMIVGLTGLYFRMSASLRWWGWAGYVGMLCFFLIELFRAALPVYQYPALYRGIRTKEQLREVNALVESLRSQDGFPALIELAATPLGTLGFLLTAVSLLRGNALPKLPALLMLAPPASLALPWDGLDPYAHAAALFAYVYYGCLLAFGLPPAPPTAAAAP</sequence>
<feature type="transmembrane region" description="Helical" evidence="1">
    <location>
        <begin position="82"/>
        <end position="101"/>
    </location>
</feature>
<dbReference type="EMBL" id="VCIW01000003">
    <property type="protein sequence ID" value="TLS53146.1"/>
    <property type="molecule type" value="Genomic_DNA"/>
</dbReference>
<name>A0A5R9GFI2_9BACL</name>
<comment type="caution">
    <text evidence="2">The sequence shown here is derived from an EMBL/GenBank/DDBJ whole genome shotgun (WGS) entry which is preliminary data.</text>
</comment>
<reference evidence="2 3" key="1">
    <citation type="submission" date="2019-05" db="EMBL/GenBank/DDBJ databases">
        <authorList>
            <person name="Narsing Rao M.P."/>
            <person name="Li W.J."/>
        </authorList>
    </citation>
    <scope>NUCLEOTIDE SEQUENCE [LARGE SCALE GENOMIC DNA]</scope>
    <source>
        <strain evidence="2 3">SYSU_K30003</strain>
    </source>
</reference>
<evidence type="ECO:0000256" key="1">
    <source>
        <dbReference type="SAM" id="Phobius"/>
    </source>
</evidence>
<dbReference type="RefSeq" id="WP_138193387.1">
    <property type="nucleotide sequence ID" value="NZ_VCIW01000003.1"/>
</dbReference>
<feature type="transmembrane region" description="Helical" evidence="1">
    <location>
        <begin position="7"/>
        <end position="29"/>
    </location>
</feature>
<accession>A0A5R9GFI2</accession>
<feature type="transmembrane region" description="Helical" evidence="1">
    <location>
        <begin position="49"/>
        <end position="70"/>
    </location>
</feature>
<dbReference type="AlphaFoldDB" id="A0A5R9GFI2"/>
<evidence type="ECO:0000313" key="2">
    <source>
        <dbReference type="EMBL" id="TLS53146.1"/>
    </source>
</evidence>